<evidence type="ECO:0000313" key="1">
    <source>
        <dbReference type="EMBL" id="KAK7678948.1"/>
    </source>
</evidence>
<dbReference type="Proteomes" id="UP001385951">
    <property type="component" value="Unassembled WGS sequence"/>
</dbReference>
<dbReference type="AlphaFoldDB" id="A0AAW0FCP4"/>
<protein>
    <submittedName>
        <fullName evidence="3">Uncharacterized protein</fullName>
    </submittedName>
</protein>
<name>A0AAW0FCP4_9APHY</name>
<dbReference type="EMBL" id="JASBNA010000065">
    <property type="protein sequence ID" value="KAK7678951.1"/>
    <property type="molecule type" value="Genomic_DNA"/>
</dbReference>
<reference evidence="3 4" key="1">
    <citation type="submission" date="2022-09" db="EMBL/GenBank/DDBJ databases">
        <authorList>
            <person name="Palmer J.M."/>
        </authorList>
    </citation>
    <scope>NUCLEOTIDE SEQUENCE [LARGE SCALE GENOMIC DNA]</scope>
    <source>
        <strain evidence="3 4">DSM 7382</strain>
    </source>
</reference>
<evidence type="ECO:0000313" key="3">
    <source>
        <dbReference type="EMBL" id="KAK7679245.1"/>
    </source>
</evidence>
<dbReference type="EMBL" id="JASBNA010000062">
    <property type="protein sequence ID" value="KAK7679245.1"/>
    <property type="molecule type" value="Genomic_DNA"/>
</dbReference>
<organism evidence="3 4">
    <name type="scientific">Cerrena zonata</name>
    <dbReference type="NCBI Taxonomy" id="2478898"/>
    <lineage>
        <taxon>Eukaryota</taxon>
        <taxon>Fungi</taxon>
        <taxon>Dikarya</taxon>
        <taxon>Basidiomycota</taxon>
        <taxon>Agaricomycotina</taxon>
        <taxon>Agaricomycetes</taxon>
        <taxon>Polyporales</taxon>
        <taxon>Cerrenaceae</taxon>
        <taxon>Cerrena</taxon>
    </lineage>
</organism>
<evidence type="ECO:0000313" key="4">
    <source>
        <dbReference type="Proteomes" id="UP001385951"/>
    </source>
</evidence>
<evidence type="ECO:0000313" key="2">
    <source>
        <dbReference type="EMBL" id="KAK7678951.1"/>
    </source>
</evidence>
<gene>
    <name evidence="3" type="ORF">QCA50_017823</name>
    <name evidence="1" type="ORF">QCA50_018088</name>
    <name evidence="2" type="ORF">QCA50_018091</name>
</gene>
<sequence length="71" mass="7672">MIQVAAAATNGVSIPSRKVCRADAMNMFKKRMCDLREKLKSGVVTSTVSLAVDAWQASNTDGYLAVTGHWI</sequence>
<accession>A0AAW0FCP4</accession>
<proteinExistence type="predicted"/>
<comment type="caution">
    <text evidence="3">The sequence shown here is derived from an EMBL/GenBank/DDBJ whole genome shotgun (WGS) entry which is preliminary data.</text>
</comment>
<keyword evidence="4" id="KW-1185">Reference proteome</keyword>
<dbReference type="EMBL" id="JASBNA010000065">
    <property type="protein sequence ID" value="KAK7678948.1"/>
    <property type="molecule type" value="Genomic_DNA"/>
</dbReference>